<dbReference type="OrthoDB" id="3695729at2"/>
<gene>
    <name evidence="1" type="ORF">FMM08_16360</name>
</gene>
<evidence type="ECO:0000313" key="1">
    <source>
        <dbReference type="EMBL" id="TXR55066.1"/>
    </source>
</evidence>
<sequence>MSSTIALPGSSEHWRTAWVRALDALELDVNDVENLLDHLHSAADAAAQSDAAEAVAQRSALFHQLDGSLGPVPMELAHRARVLLARQLDAGAYLARAMVANRRHARVAEETQVRPHAGIPMYVDAEA</sequence>
<organism evidence="1 2">
    <name type="scientific">Quadrisphaera setariae</name>
    <dbReference type="NCBI Taxonomy" id="2593304"/>
    <lineage>
        <taxon>Bacteria</taxon>
        <taxon>Bacillati</taxon>
        <taxon>Actinomycetota</taxon>
        <taxon>Actinomycetes</taxon>
        <taxon>Kineosporiales</taxon>
        <taxon>Kineosporiaceae</taxon>
        <taxon>Quadrisphaera</taxon>
    </lineage>
</organism>
<evidence type="ECO:0000313" key="2">
    <source>
        <dbReference type="Proteomes" id="UP000321234"/>
    </source>
</evidence>
<dbReference type="RefSeq" id="WP_147927456.1">
    <property type="nucleotide sequence ID" value="NZ_VKAC01000010.1"/>
</dbReference>
<accession>A0A5C8ZDS3</accession>
<keyword evidence="2" id="KW-1185">Reference proteome</keyword>
<dbReference type="Proteomes" id="UP000321234">
    <property type="component" value="Unassembled WGS sequence"/>
</dbReference>
<proteinExistence type="predicted"/>
<reference evidence="1 2" key="1">
    <citation type="submission" date="2019-07" db="EMBL/GenBank/DDBJ databases">
        <title>Quadrisphaera sp. strain DD2A genome sequencing and assembly.</title>
        <authorList>
            <person name="Kim I."/>
        </authorList>
    </citation>
    <scope>NUCLEOTIDE SEQUENCE [LARGE SCALE GENOMIC DNA]</scope>
    <source>
        <strain evidence="1 2">DD2A</strain>
    </source>
</reference>
<protein>
    <submittedName>
        <fullName evidence="1">Uncharacterized protein</fullName>
    </submittedName>
</protein>
<dbReference type="EMBL" id="VKAC01000010">
    <property type="protein sequence ID" value="TXR55066.1"/>
    <property type="molecule type" value="Genomic_DNA"/>
</dbReference>
<dbReference type="AlphaFoldDB" id="A0A5C8ZDS3"/>
<name>A0A5C8ZDS3_9ACTN</name>
<comment type="caution">
    <text evidence="1">The sequence shown here is derived from an EMBL/GenBank/DDBJ whole genome shotgun (WGS) entry which is preliminary data.</text>
</comment>